<evidence type="ECO:0000256" key="6">
    <source>
        <dbReference type="ARBA" id="ARBA00022679"/>
    </source>
</evidence>
<comment type="similarity">
    <text evidence="4">Belongs to the MAPEG family.</text>
</comment>
<gene>
    <name evidence="19" type="ORF">MPOL1434_LOCUS8218</name>
</gene>
<dbReference type="AlphaFoldDB" id="A0A7S0FQL2"/>
<evidence type="ECO:0000256" key="9">
    <source>
        <dbReference type="ARBA" id="ARBA00022824"/>
    </source>
</evidence>
<evidence type="ECO:0000256" key="3">
    <source>
        <dbReference type="ARBA" id="ARBA00004477"/>
    </source>
</evidence>
<evidence type="ECO:0000256" key="17">
    <source>
        <dbReference type="SAM" id="Phobius"/>
    </source>
</evidence>
<keyword evidence="7 17" id="KW-0812">Transmembrane</keyword>
<sequence>MGDAAMHIQALRATATLSILLWAKVAATNLGLGGAKLNAGGRAPEDTYQKSADEVTEESKVAQDRAQRIVNNDLENIPYTMVMAWGSMFCIYSMDNESVRDQHAMAQIILYSLFLVARIGHSVAYAKGLAYPRTAVWMLGFVITFAIGINGAVASFGVSS</sequence>
<evidence type="ECO:0000256" key="10">
    <source>
        <dbReference type="ARBA" id="ARBA00022989"/>
    </source>
</evidence>
<feature type="transmembrane region" description="Helical" evidence="17">
    <location>
        <begin position="136"/>
        <end position="158"/>
    </location>
</feature>
<dbReference type="InterPro" id="IPR023352">
    <property type="entry name" value="MAPEG-like_dom_sf"/>
</dbReference>
<proteinExistence type="inferred from homology"/>
<evidence type="ECO:0000256" key="15">
    <source>
        <dbReference type="ARBA" id="ARBA00039397"/>
    </source>
</evidence>
<name>A0A7S0FQL2_9STRA</name>
<evidence type="ECO:0000256" key="2">
    <source>
        <dbReference type="ARBA" id="ARBA00004294"/>
    </source>
</evidence>
<dbReference type="EMBL" id="HBEJ01013981">
    <property type="protein sequence ID" value="CAD8374906.1"/>
    <property type="molecule type" value="Transcribed_RNA"/>
</dbReference>
<dbReference type="InterPro" id="IPR001129">
    <property type="entry name" value="Membr-assoc_MAPEG"/>
</dbReference>
<dbReference type="GO" id="GO:0005789">
    <property type="term" value="C:endoplasmic reticulum membrane"/>
    <property type="evidence" value="ECO:0007669"/>
    <property type="project" value="UniProtKB-SubCell"/>
</dbReference>
<evidence type="ECO:0000256" key="13">
    <source>
        <dbReference type="ARBA" id="ARBA00023136"/>
    </source>
</evidence>
<evidence type="ECO:0000256" key="12">
    <source>
        <dbReference type="ARBA" id="ARBA00023128"/>
    </source>
</evidence>
<evidence type="ECO:0000256" key="16">
    <source>
        <dbReference type="ARBA" id="ARBA00049385"/>
    </source>
</evidence>
<dbReference type="InterPro" id="IPR040162">
    <property type="entry name" value="MGST1-like"/>
</dbReference>
<keyword evidence="12" id="KW-0496">Mitochondrion</keyword>
<keyword evidence="6" id="KW-0808">Transferase</keyword>
<comment type="function">
    <text evidence="1">Conjugation of reduced glutathione to a wide number of exogenous and endogenous hydrophobic electrophiles.</text>
</comment>
<evidence type="ECO:0000256" key="4">
    <source>
        <dbReference type="ARBA" id="ARBA00010459"/>
    </source>
</evidence>
<dbReference type="GO" id="GO:0005741">
    <property type="term" value="C:mitochondrial outer membrane"/>
    <property type="evidence" value="ECO:0007669"/>
    <property type="project" value="UniProtKB-SubCell"/>
</dbReference>
<keyword evidence="18" id="KW-0732">Signal</keyword>
<keyword evidence="11" id="KW-0007">Acetylation</keyword>
<evidence type="ECO:0000256" key="14">
    <source>
        <dbReference type="ARBA" id="ARBA00038540"/>
    </source>
</evidence>
<accession>A0A7S0FQL2</accession>
<comment type="subunit">
    <text evidence="14">Homotrimer; The trimer binds only one molecule of glutathione.</text>
</comment>
<dbReference type="Pfam" id="PF01124">
    <property type="entry name" value="MAPEG"/>
    <property type="match status" value="1"/>
</dbReference>
<reference evidence="19" key="1">
    <citation type="submission" date="2021-01" db="EMBL/GenBank/DDBJ databases">
        <authorList>
            <person name="Corre E."/>
            <person name="Pelletier E."/>
            <person name="Niang G."/>
            <person name="Scheremetjew M."/>
            <person name="Finn R."/>
            <person name="Kale V."/>
            <person name="Holt S."/>
            <person name="Cochrane G."/>
            <person name="Meng A."/>
            <person name="Brown T."/>
            <person name="Cohen L."/>
        </authorList>
    </citation>
    <scope>NUCLEOTIDE SEQUENCE</scope>
    <source>
        <strain evidence="19">CCMP3303</strain>
    </source>
</reference>
<dbReference type="PANTHER" id="PTHR10689">
    <property type="entry name" value="MICROSOMAL GLUTATHIONE S-TRANSFERASE 1"/>
    <property type="match status" value="1"/>
</dbReference>
<keyword evidence="9" id="KW-0256">Endoplasmic reticulum</keyword>
<evidence type="ECO:0000313" key="19">
    <source>
        <dbReference type="EMBL" id="CAD8374906.1"/>
    </source>
</evidence>
<feature type="signal peptide" evidence="18">
    <location>
        <begin position="1"/>
        <end position="27"/>
    </location>
</feature>
<evidence type="ECO:0000256" key="8">
    <source>
        <dbReference type="ARBA" id="ARBA00022787"/>
    </source>
</evidence>
<evidence type="ECO:0000256" key="11">
    <source>
        <dbReference type="ARBA" id="ARBA00022990"/>
    </source>
</evidence>
<dbReference type="GO" id="GO:0004364">
    <property type="term" value="F:glutathione transferase activity"/>
    <property type="evidence" value="ECO:0007669"/>
    <property type="project" value="UniProtKB-EC"/>
</dbReference>
<organism evidence="19">
    <name type="scientific">Minutocellus polymorphus</name>
    <dbReference type="NCBI Taxonomy" id="265543"/>
    <lineage>
        <taxon>Eukaryota</taxon>
        <taxon>Sar</taxon>
        <taxon>Stramenopiles</taxon>
        <taxon>Ochrophyta</taxon>
        <taxon>Bacillariophyta</taxon>
        <taxon>Mediophyceae</taxon>
        <taxon>Cymatosirophycidae</taxon>
        <taxon>Cymatosirales</taxon>
        <taxon>Cymatosiraceae</taxon>
        <taxon>Minutocellus</taxon>
    </lineage>
</organism>
<dbReference type="EC" id="2.5.1.18" evidence="5"/>
<comment type="subcellular location">
    <subcellularLocation>
        <location evidence="3">Endoplasmic reticulum membrane</location>
        <topology evidence="3">Multi-pass membrane protein</topology>
    </subcellularLocation>
    <subcellularLocation>
        <location evidence="2">Mitochondrion outer membrane</location>
    </subcellularLocation>
</comment>
<evidence type="ECO:0000256" key="5">
    <source>
        <dbReference type="ARBA" id="ARBA00012452"/>
    </source>
</evidence>
<keyword evidence="10 17" id="KW-1133">Transmembrane helix</keyword>
<dbReference type="Gene3D" id="1.20.120.550">
    <property type="entry name" value="Membrane associated eicosanoid/glutathione metabolism-like domain"/>
    <property type="match status" value="1"/>
</dbReference>
<keyword evidence="13 17" id="KW-0472">Membrane</keyword>
<dbReference type="PANTHER" id="PTHR10689:SF6">
    <property type="entry name" value="MICROSOMAL GLUTATHIONE S-TRANSFERASE 1"/>
    <property type="match status" value="1"/>
</dbReference>
<feature type="chain" id="PRO_5031024102" description="Microsomal glutathione S-transferase 1" evidence="18">
    <location>
        <begin position="28"/>
        <end position="160"/>
    </location>
</feature>
<comment type="catalytic activity">
    <reaction evidence="16">
        <text>RX + glutathione = an S-substituted glutathione + a halide anion + H(+)</text>
        <dbReference type="Rhea" id="RHEA:16437"/>
        <dbReference type="ChEBI" id="CHEBI:15378"/>
        <dbReference type="ChEBI" id="CHEBI:16042"/>
        <dbReference type="ChEBI" id="CHEBI:17792"/>
        <dbReference type="ChEBI" id="CHEBI:57925"/>
        <dbReference type="ChEBI" id="CHEBI:90779"/>
        <dbReference type="EC" id="2.5.1.18"/>
    </reaction>
    <physiologicalReaction direction="left-to-right" evidence="16">
        <dbReference type="Rhea" id="RHEA:16438"/>
    </physiologicalReaction>
</comment>
<dbReference type="SUPFAM" id="SSF161084">
    <property type="entry name" value="MAPEG domain-like"/>
    <property type="match status" value="1"/>
</dbReference>
<protein>
    <recommendedName>
        <fullName evidence="15">Microsomal glutathione S-transferase 1</fullName>
        <ecNumber evidence="5">2.5.1.18</ecNumber>
    </recommendedName>
</protein>
<evidence type="ECO:0000256" key="18">
    <source>
        <dbReference type="SAM" id="SignalP"/>
    </source>
</evidence>
<feature type="transmembrane region" description="Helical" evidence="17">
    <location>
        <begin position="106"/>
        <end position="124"/>
    </location>
</feature>
<keyword evidence="8" id="KW-1000">Mitochondrion outer membrane</keyword>
<evidence type="ECO:0000256" key="1">
    <source>
        <dbReference type="ARBA" id="ARBA00003701"/>
    </source>
</evidence>
<evidence type="ECO:0000256" key="7">
    <source>
        <dbReference type="ARBA" id="ARBA00022692"/>
    </source>
</evidence>